<name>A0A8S1ARN3_ARCPL</name>
<gene>
    <name evidence="2" type="ORF">APLA_LOCUS12037</name>
    <name evidence="1" type="ORF">APLA_LOCUS1746</name>
</gene>
<dbReference type="EMBL" id="CADEBC010000135">
    <property type="protein sequence ID" value="CAB3223639.1"/>
    <property type="molecule type" value="Genomic_DNA"/>
</dbReference>
<evidence type="ECO:0000313" key="4">
    <source>
        <dbReference type="Proteomes" id="UP000494256"/>
    </source>
</evidence>
<evidence type="ECO:0000313" key="1">
    <source>
        <dbReference type="EMBL" id="CAB3223639.1"/>
    </source>
</evidence>
<dbReference type="EMBL" id="CADEBD010000337">
    <property type="protein sequence ID" value="CAB3247607.1"/>
    <property type="molecule type" value="Genomic_DNA"/>
</dbReference>
<dbReference type="OrthoDB" id="7468797at2759"/>
<dbReference type="Proteomes" id="UP000494106">
    <property type="component" value="Unassembled WGS sequence"/>
</dbReference>
<accession>A0A8S1ARN3</accession>
<proteinExistence type="predicted"/>
<evidence type="ECO:0000313" key="2">
    <source>
        <dbReference type="EMBL" id="CAB3247607.1"/>
    </source>
</evidence>
<reference evidence="3 4" key="1">
    <citation type="submission" date="2020-04" db="EMBL/GenBank/DDBJ databases">
        <authorList>
            <person name="Wallbank WR R."/>
            <person name="Pardo Diaz C."/>
            <person name="Kozak K."/>
            <person name="Martin S."/>
            <person name="Jiggins C."/>
            <person name="Moest M."/>
            <person name="Warren A I."/>
            <person name="Byers J.R.P. K."/>
            <person name="Montejo-Kovacevich G."/>
            <person name="Yen C E."/>
        </authorList>
    </citation>
    <scope>NUCLEOTIDE SEQUENCE [LARGE SCALE GENOMIC DNA]</scope>
</reference>
<dbReference type="AlphaFoldDB" id="A0A8S1ARN3"/>
<protein>
    <submittedName>
        <fullName evidence="2">Uncharacterized protein</fullName>
    </submittedName>
</protein>
<organism evidence="2 4">
    <name type="scientific">Arctia plantaginis</name>
    <name type="common">Wood tiger moth</name>
    <name type="synonym">Phalaena plantaginis</name>
    <dbReference type="NCBI Taxonomy" id="874455"/>
    <lineage>
        <taxon>Eukaryota</taxon>
        <taxon>Metazoa</taxon>
        <taxon>Ecdysozoa</taxon>
        <taxon>Arthropoda</taxon>
        <taxon>Hexapoda</taxon>
        <taxon>Insecta</taxon>
        <taxon>Pterygota</taxon>
        <taxon>Neoptera</taxon>
        <taxon>Endopterygota</taxon>
        <taxon>Lepidoptera</taxon>
        <taxon>Glossata</taxon>
        <taxon>Ditrysia</taxon>
        <taxon>Noctuoidea</taxon>
        <taxon>Erebidae</taxon>
        <taxon>Arctiinae</taxon>
        <taxon>Arctia</taxon>
    </lineage>
</organism>
<keyword evidence="3" id="KW-1185">Reference proteome</keyword>
<evidence type="ECO:0000313" key="3">
    <source>
        <dbReference type="Proteomes" id="UP000494106"/>
    </source>
</evidence>
<comment type="caution">
    <text evidence="2">The sequence shown here is derived from an EMBL/GenBank/DDBJ whole genome shotgun (WGS) entry which is preliminary data.</text>
</comment>
<dbReference type="Proteomes" id="UP000494256">
    <property type="component" value="Unassembled WGS sequence"/>
</dbReference>
<sequence>MLMFSNSLVALSEVVNFYFFYAVIGTRAMSGYAYCPESALAPLHFVLEYALWRGWHQAVIYTPELEQAIYLIVLWIEDAQKKPE</sequence>